<dbReference type="InterPro" id="IPR011008">
    <property type="entry name" value="Dimeric_a/b-barrel"/>
</dbReference>
<keyword evidence="3" id="KW-1185">Reference proteome</keyword>
<dbReference type="OrthoDB" id="5080511at2"/>
<proteinExistence type="predicted"/>
<evidence type="ECO:0000313" key="2">
    <source>
        <dbReference type="EMBL" id="SDR75478.1"/>
    </source>
</evidence>
<name>A0A1H1LLT4_9ACTN</name>
<dbReference type="PROSITE" id="PS51725">
    <property type="entry name" value="ABM"/>
    <property type="match status" value="1"/>
</dbReference>
<gene>
    <name evidence="2" type="ORF">SAMN04489717_0411</name>
</gene>
<accession>A0A1H1LLT4</accession>
<keyword evidence="2" id="KW-0560">Oxidoreductase</keyword>
<dbReference type="AlphaFoldDB" id="A0A1H1LLT4"/>
<dbReference type="Pfam" id="PF03992">
    <property type="entry name" value="ABM"/>
    <property type="match status" value="1"/>
</dbReference>
<dbReference type="Proteomes" id="UP000198983">
    <property type="component" value="Chromosome I"/>
</dbReference>
<evidence type="ECO:0000259" key="1">
    <source>
        <dbReference type="PROSITE" id="PS51725"/>
    </source>
</evidence>
<dbReference type="GO" id="GO:0004497">
    <property type="term" value="F:monooxygenase activity"/>
    <property type="evidence" value="ECO:0007669"/>
    <property type="project" value="UniProtKB-KW"/>
</dbReference>
<sequence length="102" mass="11271">MIVVHAVLRSRPERRMETVAALIAMQHAVRTNDDGCLHYAFVADLEDDCLFTCVEEWTDLDALREHLASPHMAALDAVLADTAEGPADIRVFEAVPTEITPV</sequence>
<dbReference type="EMBL" id="LT629732">
    <property type="protein sequence ID" value="SDR75478.1"/>
    <property type="molecule type" value="Genomic_DNA"/>
</dbReference>
<dbReference type="PANTHER" id="PTHR33336:SF15">
    <property type="entry name" value="ABM DOMAIN-CONTAINING PROTEIN"/>
    <property type="match status" value="1"/>
</dbReference>
<dbReference type="RefSeq" id="WP_092650020.1">
    <property type="nucleotide sequence ID" value="NZ_LT629732.1"/>
</dbReference>
<dbReference type="InterPro" id="IPR050744">
    <property type="entry name" value="AI-2_Isomerase_LsrG"/>
</dbReference>
<evidence type="ECO:0000313" key="3">
    <source>
        <dbReference type="Proteomes" id="UP000198983"/>
    </source>
</evidence>
<feature type="domain" description="ABM" evidence="1">
    <location>
        <begin position="2"/>
        <end position="92"/>
    </location>
</feature>
<dbReference type="InterPro" id="IPR007138">
    <property type="entry name" value="ABM_dom"/>
</dbReference>
<reference evidence="2 3" key="1">
    <citation type="submission" date="2016-10" db="EMBL/GenBank/DDBJ databases">
        <authorList>
            <person name="de Groot N.N."/>
        </authorList>
    </citation>
    <scope>NUCLEOTIDE SEQUENCE [LARGE SCALE GENOMIC DNA]</scope>
    <source>
        <strain evidence="2 3">DSM 22024</strain>
    </source>
</reference>
<dbReference type="PANTHER" id="PTHR33336">
    <property type="entry name" value="QUINOL MONOOXYGENASE YGIN-RELATED"/>
    <property type="match status" value="1"/>
</dbReference>
<dbReference type="Gene3D" id="3.30.70.100">
    <property type="match status" value="1"/>
</dbReference>
<dbReference type="SUPFAM" id="SSF54909">
    <property type="entry name" value="Dimeric alpha+beta barrel"/>
    <property type="match status" value="1"/>
</dbReference>
<dbReference type="STRING" id="117157.SAMN04489717_0411"/>
<organism evidence="2 3">
    <name type="scientific">Actinopolymorpha singaporensis</name>
    <dbReference type="NCBI Taxonomy" id="117157"/>
    <lineage>
        <taxon>Bacteria</taxon>
        <taxon>Bacillati</taxon>
        <taxon>Actinomycetota</taxon>
        <taxon>Actinomycetes</taxon>
        <taxon>Propionibacteriales</taxon>
        <taxon>Actinopolymorphaceae</taxon>
        <taxon>Actinopolymorpha</taxon>
    </lineage>
</organism>
<protein>
    <submittedName>
        <fullName evidence="2">Quinol monooxygenase YgiN</fullName>
    </submittedName>
</protein>
<keyword evidence="2" id="KW-0503">Monooxygenase</keyword>